<keyword evidence="2" id="KW-1185">Reference proteome</keyword>
<reference evidence="1 2" key="1">
    <citation type="journal article" date="2018" name="Nat. Ecol. Evol.">
        <title>Pezizomycetes genomes reveal the molecular basis of ectomycorrhizal truffle lifestyle.</title>
        <authorList>
            <person name="Murat C."/>
            <person name="Payen T."/>
            <person name="Noel B."/>
            <person name="Kuo A."/>
            <person name="Morin E."/>
            <person name="Chen J."/>
            <person name="Kohler A."/>
            <person name="Krizsan K."/>
            <person name="Balestrini R."/>
            <person name="Da Silva C."/>
            <person name="Montanini B."/>
            <person name="Hainaut M."/>
            <person name="Levati E."/>
            <person name="Barry K.W."/>
            <person name="Belfiori B."/>
            <person name="Cichocki N."/>
            <person name="Clum A."/>
            <person name="Dockter R.B."/>
            <person name="Fauchery L."/>
            <person name="Guy J."/>
            <person name="Iotti M."/>
            <person name="Le Tacon F."/>
            <person name="Lindquist E.A."/>
            <person name="Lipzen A."/>
            <person name="Malagnac F."/>
            <person name="Mello A."/>
            <person name="Molinier V."/>
            <person name="Miyauchi S."/>
            <person name="Poulain J."/>
            <person name="Riccioni C."/>
            <person name="Rubini A."/>
            <person name="Sitrit Y."/>
            <person name="Splivallo R."/>
            <person name="Traeger S."/>
            <person name="Wang M."/>
            <person name="Zifcakova L."/>
            <person name="Wipf D."/>
            <person name="Zambonelli A."/>
            <person name="Paolocci F."/>
            <person name="Nowrousian M."/>
            <person name="Ottonello S."/>
            <person name="Baldrian P."/>
            <person name="Spatafora J.W."/>
            <person name="Henrissat B."/>
            <person name="Nagy L.G."/>
            <person name="Aury J.M."/>
            <person name="Wincker P."/>
            <person name="Grigoriev I.V."/>
            <person name="Bonfante P."/>
            <person name="Martin F.M."/>
        </authorList>
    </citation>
    <scope>NUCLEOTIDE SEQUENCE [LARGE SCALE GENOMIC DNA]</scope>
    <source>
        <strain evidence="1 2">ATCC MYA-4762</strain>
    </source>
</reference>
<accession>A0A3N4LSG5</accession>
<gene>
    <name evidence="1" type="ORF">L211DRAFT_782176</name>
</gene>
<proteinExistence type="predicted"/>
<organism evidence="1 2">
    <name type="scientific">Terfezia boudieri ATCC MYA-4762</name>
    <dbReference type="NCBI Taxonomy" id="1051890"/>
    <lineage>
        <taxon>Eukaryota</taxon>
        <taxon>Fungi</taxon>
        <taxon>Dikarya</taxon>
        <taxon>Ascomycota</taxon>
        <taxon>Pezizomycotina</taxon>
        <taxon>Pezizomycetes</taxon>
        <taxon>Pezizales</taxon>
        <taxon>Pezizaceae</taxon>
        <taxon>Terfezia</taxon>
    </lineage>
</organism>
<dbReference type="InParanoid" id="A0A3N4LSG5"/>
<dbReference type="AlphaFoldDB" id="A0A3N4LSG5"/>
<dbReference type="OrthoDB" id="5355583at2759"/>
<dbReference type="Proteomes" id="UP000267821">
    <property type="component" value="Unassembled WGS sequence"/>
</dbReference>
<name>A0A3N4LSG5_9PEZI</name>
<sequence>FQSKAVSVSRMLEGLKCDVPKEVILKTKELVYDLVVRHIEVEGFPTMANVEFREPNVNDLVLLILNPILSDFRRSTGRNIRLRQEKQIISIDGETGGEEEFVVMDVIKIKEKRFVFIVESMRSSIGEGMKPCLLTMKDMRDNGFITTGDSWRMFSYDGINFQMTRKIEENLKVCIKNESYGEGVFDCGGLYVWCVEQGRGCDSRRYSDHRFVYNVV</sequence>
<evidence type="ECO:0000313" key="2">
    <source>
        <dbReference type="Proteomes" id="UP000267821"/>
    </source>
</evidence>
<dbReference type="EMBL" id="ML121536">
    <property type="protein sequence ID" value="RPB25760.1"/>
    <property type="molecule type" value="Genomic_DNA"/>
</dbReference>
<protein>
    <submittedName>
        <fullName evidence="1">Uncharacterized protein</fullName>
    </submittedName>
</protein>
<feature type="non-terminal residue" evidence="1">
    <location>
        <position position="1"/>
    </location>
</feature>
<evidence type="ECO:0000313" key="1">
    <source>
        <dbReference type="EMBL" id="RPB25760.1"/>
    </source>
</evidence>